<dbReference type="EMBL" id="MHWR01000013">
    <property type="protein sequence ID" value="OHB13579.1"/>
    <property type="molecule type" value="Genomic_DNA"/>
</dbReference>
<evidence type="ECO:0000313" key="2">
    <source>
        <dbReference type="EMBL" id="OHB13579.1"/>
    </source>
</evidence>
<accession>A0A1G2UW10</accession>
<name>A0A1G2UW10_9BACT</name>
<comment type="caution">
    <text evidence="2">The sequence shown here is derived from an EMBL/GenBank/DDBJ whole genome shotgun (WGS) entry which is preliminary data.</text>
</comment>
<reference evidence="2 3" key="1">
    <citation type="journal article" date="2016" name="Nat. Commun.">
        <title>Thousands of microbial genomes shed light on interconnected biogeochemical processes in an aquifer system.</title>
        <authorList>
            <person name="Anantharaman K."/>
            <person name="Brown C.T."/>
            <person name="Hug L.A."/>
            <person name="Sharon I."/>
            <person name="Castelle C.J."/>
            <person name="Probst A.J."/>
            <person name="Thomas B.C."/>
            <person name="Singh A."/>
            <person name="Wilkins M.J."/>
            <person name="Karaoz U."/>
            <person name="Brodie E.L."/>
            <person name="Williams K.H."/>
            <person name="Hubbard S.S."/>
            <person name="Banfield J.F."/>
        </authorList>
    </citation>
    <scope>NUCLEOTIDE SEQUENCE [LARGE SCALE GENOMIC DNA]</scope>
</reference>
<sequence length="178" mass="20341">MFNLLPQNLKQKIKSEYALRRMVVILSFVIFLQVSSIVFTLPLWFISGFKEKEAVLQKKYMDNSTLFKNTDSISDIVFDTNAKLRVINNVLSYPKFRPLVDIIIQSKSENIYISGINYKYTDVTTANIVIIGIANKREDLVAFVKTLEGTKVFQTVHLPVGNLAQDKNINFSIEISLI</sequence>
<protein>
    <submittedName>
        <fullName evidence="2">Uncharacterized protein</fullName>
    </submittedName>
</protein>
<keyword evidence="1" id="KW-0472">Membrane</keyword>
<organism evidence="2 3">
    <name type="scientific">Candidatus Zambryskibacteria bacterium RIFCSPLOWO2_12_39_8</name>
    <dbReference type="NCBI Taxonomy" id="1802774"/>
    <lineage>
        <taxon>Bacteria</taxon>
        <taxon>Candidatus Zambryskiibacteriota</taxon>
    </lineage>
</organism>
<evidence type="ECO:0000313" key="3">
    <source>
        <dbReference type="Proteomes" id="UP000177154"/>
    </source>
</evidence>
<proteinExistence type="predicted"/>
<dbReference type="Proteomes" id="UP000177154">
    <property type="component" value="Unassembled WGS sequence"/>
</dbReference>
<gene>
    <name evidence="2" type="ORF">A2Y49_03295</name>
</gene>
<keyword evidence="1" id="KW-1133">Transmembrane helix</keyword>
<keyword evidence="1" id="KW-0812">Transmembrane</keyword>
<evidence type="ECO:0000256" key="1">
    <source>
        <dbReference type="SAM" id="Phobius"/>
    </source>
</evidence>
<feature type="transmembrane region" description="Helical" evidence="1">
    <location>
        <begin position="21"/>
        <end position="45"/>
    </location>
</feature>
<dbReference type="AlphaFoldDB" id="A0A1G2UW10"/>